<dbReference type="InterPro" id="IPR036465">
    <property type="entry name" value="vWFA_dom_sf"/>
</dbReference>
<feature type="compositionally biased region" description="Polar residues" evidence="1">
    <location>
        <begin position="352"/>
        <end position="363"/>
    </location>
</feature>
<dbReference type="Proteomes" id="UP001500804">
    <property type="component" value="Unassembled WGS sequence"/>
</dbReference>
<feature type="region of interest" description="Disordered" evidence="1">
    <location>
        <begin position="245"/>
        <end position="294"/>
    </location>
</feature>
<gene>
    <name evidence="2" type="ORF">GCM10023320_24280</name>
</gene>
<dbReference type="SUPFAM" id="SSF53300">
    <property type="entry name" value="vWA-like"/>
    <property type="match status" value="1"/>
</dbReference>
<evidence type="ECO:0000313" key="3">
    <source>
        <dbReference type="Proteomes" id="UP001500804"/>
    </source>
</evidence>
<reference evidence="3" key="1">
    <citation type="journal article" date="2019" name="Int. J. Syst. Evol. Microbiol.">
        <title>The Global Catalogue of Microorganisms (GCM) 10K type strain sequencing project: providing services to taxonomists for standard genome sequencing and annotation.</title>
        <authorList>
            <consortium name="The Broad Institute Genomics Platform"/>
            <consortium name="The Broad Institute Genome Sequencing Center for Infectious Disease"/>
            <person name="Wu L."/>
            <person name="Ma J."/>
        </authorList>
    </citation>
    <scope>NUCLEOTIDE SEQUENCE [LARGE SCALE GENOMIC DNA]</scope>
    <source>
        <strain evidence="3">JCM 18302</strain>
    </source>
</reference>
<proteinExistence type="predicted"/>
<feature type="compositionally biased region" description="Low complexity" evidence="1">
    <location>
        <begin position="254"/>
        <end position="280"/>
    </location>
</feature>
<evidence type="ECO:0000256" key="1">
    <source>
        <dbReference type="SAM" id="MobiDB-lite"/>
    </source>
</evidence>
<accession>A0ABP9NJV3</accession>
<protein>
    <recommendedName>
        <fullName evidence="4">VWA domain containing CoxE-like protein</fullName>
    </recommendedName>
</protein>
<name>A0ABP9NJV3_9PSEU</name>
<sequence>MSAHLISDETATTTTLDPATDAGWLALSAAVTEEAPLIADRDDLVVTVAPGAGRGCPACFFPPHAAIEIDGVYLPAGVDPGTAAPQRSGDRGRYAALWGLLVHECAHARHSRWDPPPGAPPAVVSAALLLEESRIEGAHIRRRPDDRHWLRASATGLVLDEIGPGSGMTRPEAAHTAGLLLARVDAGILTPPETAPVAATIETILGAATLAQLREIWQAAHRTDDDDVDTMLELARRWCDTVGIPTAPTPAATPPGSSGTPHTPVTPTGEPTRPGETPTGEGTGEPGETGEMRAPSDMDRAISATLARVATAVACEPLPADPAELATAAADEEARAAAAADRSARRVFSPTRGHTSSGSTAISGTRPPDPAERVAARQLGRALDTAAVRDRAVIKTGSVLPPGRLRMRGALAADAQRAAGATPTAERFVRATRKITPAPPLRLGIACDVSGSMRAVAAPVASAAWILAQAAHHTRTDACTATVIFGKYVRPITRPGETPPQVAEFDAVDGTEDVPTALDALDGALGLCRPGAARLLVVISDGQFTARRRAAGQTRIDRLRHSGCAVLWLAPPSPYIEPLDGATVHTLTDPTTTARAIGKAATTALRTAR</sequence>
<comment type="caution">
    <text evidence="2">The sequence shown here is derived from an EMBL/GenBank/DDBJ whole genome shotgun (WGS) entry which is preliminary data.</text>
</comment>
<dbReference type="EMBL" id="BAABJO010000007">
    <property type="protein sequence ID" value="GAA5119083.1"/>
    <property type="molecule type" value="Genomic_DNA"/>
</dbReference>
<evidence type="ECO:0008006" key="4">
    <source>
        <dbReference type="Google" id="ProtNLM"/>
    </source>
</evidence>
<organism evidence="2 3">
    <name type="scientific">Pseudonocardia adelaidensis</name>
    <dbReference type="NCBI Taxonomy" id="648754"/>
    <lineage>
        <taxon>Bacteria</taxon>
        <taxon>Bacillati</taxon>
        <taxon>Actinomycetota</taxon>
        <taxon>Actinomycetes</taxon>
        <taxon>Pseudonocardiales</taxon>
        <taxon>Pseudonocardiaceae</taxon>
        <taxon>Pseudonocardia</taxon>
    </lineage>
</organism>
<evidence type="ECO:0000313" key="2">
    <source>
        <dbReference type="EMBL" id="GAA5119083.1"/>
    </source>
</evidence>
<keyword evidence="3" id="KW-1185">Reference proteome</keyword>
<feature type="region of interest" description="Disordered" evidence="1">
    <location>
        <begin position="336"/>
        <end position="371"/>
    </location>
</feature>
<dbReference type="RefSeq" id="WP_345605043.1">
    <property type="nucleotide sequence ID" value="NZ_BAABJO010000007.1"/>
</dbReference>